<evidence type="ECO:0000256" key="3">
    <source>
        <dbReference type="ARBA" id="ARBA00022618"/>
    </source>
</evidence>
<accession>E8LJS9</accession>
<keyword evidence="7 8" id="KW-0131">Cell cycle</keyword>
<dbReference type="SUPFAM" id="SSF64383">
    <property type="entry name" value="Cell-division protein ZipA, C-terminal domain"/>
    <property type="match status" value="1"/>
</dbReference>
<evidence type="ECO:0000256" key="1">
    <source>
        <dbReference type="ARBA" id="ARBA00022475"/>
    </source>
</evidence>
<dbReference type="GO" id="GO:0005886">
    <property type="term" value="C:plasma membrane"/>
    <property type="evidence" value="ECO:0007669"/>
    <property type="project" value="UniProtKB-SubCell"/>
</dbReference>
<proteinExistence type="inferred from homology"/>
<evidence type="ECO:0000256" key="8">
    <source>
        <dbReference type="RuleBase" id="RU003612"/>
    </source>
</evidence>
<dbReference type="GO" id="GO:0032153">
    <property type="term" value="C:cell division site"/>
    <property type="evidence" value="ECO:0007669"/>
    <property type="project" value="TreeGrafter"/>
</dbReference>
<dbReference type="OrthoDB" id="7054914at2"/>
<dbReference type="HOGENOM" id="CLU_1160617_0_0_6"/>
<comment type="subcellular location">
    <subcellularLocation>
        <location evidence="9">Cell inner membrane</location>
        <topology evidence="9">Single-pass type I membrane protein</topology>
    </subcellularLocation>
</comment>
<dbReference type="Gene3D" id="3.30.1400.10">
    <property type="entry name" value="ZipA, C-terminal FtsZ-binding domain"/>
    <property type="match status" value="1"/>
</dbReference>
<evidence type="ECO:0000256" key="7">
    <source>
        <dbReference type="ARBA" id="ARBA00023306"/>
    </source>
</evidence>
<reference evidence="12 13" key="1">
    <citation type="submission" date="2011-01" db="EMBL/GenBank/DDBJ databases">
        <authorList>
            <person name="Weinstock G."/>
            <person name="Sodergren E."/>
            <person name="Clifton S."/>
            <person name="Fulton L."/>
            <person name="Fulton B."/>
            <person name="Courtney L."/>
            <person name="Fronick C."/>
            <person name="Harrison M."/>
            <person name="Strong C."/>
            <person name="Farmer C."/>
            <person name="Delahaunty K."/>
            <person name="Markovic C."/>
            <person name="Hall O."/>
            <person name="Minx P."/>
            <person name="Tomlinson C."/>
            <person name="Mitreva M."/>
            <person name="Hou S."/>
            <person name="Chen J."/>
            <person name="Wollam A."/>
            <person name="Pepin K.H."/>
            <person name="Johnson M."/>
            <person name="Bhonagiri V."/>
            <person name="Zhang X."/>
            <person name="Suruliraj S."/>
            <person name="Warren W."/>
            <person name="Chinwalla A."/>
            <person name="Mardis E.R."/>
            <person name="Wilson R.K."/>
        </authorList>
    </citation>
    <scope>NUCLEOTIDE SEQUENCE [LARGE SCALE GENOMIC DNA]</scope>
    <source>
        <strain evidence="13">DSM 22608 / JCM 16073 / KCTC 15190 / YIT 12066</strain>
    </source>
</reference>
<feature type="domain" description="ZipA C-terminal FtsZ-binding" evidence="11">
    <location>
        <begin position="91"/>
        <end position="220"/>
    </location>
</feature>
<dbReference type="EMBL" id="AEVO01000045">
    <property type="protein sequence ID" value="EFY07253.1"/>
    <property type="molecule type" value="Genomic_DNA"/>
</dbReference>
<evidence type="ECO:0000256" key="10">
    <source>
        <dbReference type="SAM" id="Phobius"/>
    </source>
</evidence>
<dbReference type="Proteomes" id="UP000018458">
    <property type="component" value="Unassembled WGS sequence"/>
</dbReference>
<keyword evidence="3 8" id="KW-0132">Cell division</keyword>
<gene>
    <name evidence="12" type="ORF">HMPREF9444_00963</name>
</gene>
<protein>
    <recommendedName>
        <fullName evidence="8">Cell division protein ZipA</fullName>
    </recommendedName>
</protein>
<keyword evidence="4 9" id="KW-0812">Transmembrane</keyword>
<evidence type="ECO:0000313" key="13">
    <source>
        <dbReference type="Proteomes" id="UP000018458"/>
    </source>
</evidence>
<keyword evidence="2 9" id="KW-0997">Cell inner membrane</keyword>
<sequence length="239" mass="26607">MSLSTVSAVILIIGAIAIIAFVIHGLWFSEKAGNRRLRKDNGDDAKILDAKNVGKVRIVTADAETSKIQIEDSPKAGSEDNAEIENEELSVRKSYDFNVVANADRPFVGTEIESLMNEYGFVRGNMDIYYVYEDPSRRLNEVFRICSLKAPYSFPQDMRGFTTPAMALFMNLPERGKGVAYIRAMRMAANLFAQNLGGTIQDNHHNIITDEDFDKMEEALAAYDAGKDPSDYDDMPASI</sequence>
<evidence type="ECO:0000256" key="4">
    <source>
        <dbReference type="ARBA" id="ARBA00022692"/>
    </source>
</evidence>
<dbReference type="RefSeq" id="WP_009143167.1">
    <property type="nucleotide sequence ID" value="NZ_GL830982.1"/>
</dbReference>
<dbReference type="Pfam" id="PF04354">
    <property type="entry name" value="ZipA_C"/>
    <property type="match status" value="1"/>
</dbReference>
<evidence type="ECO:0000259" key="11">
    <source>
        <dbReference type="SMART" id="SM00771"/>
    </source>
</evidence>
<keyword evidence="13" id="KW-1185">Reference proteome</keyword>
<evidence type="ECO:0000256" key="6">
    <source>
        <dbReference type="ARBA" id="ARBA00023136"/>
    </source>
</evidence>
<keyword evidence="1 9" id="KW-1003">Cell membrane</keyword>
<keyword evidence="5 10" id="KW-1133">Transmembrane helix</keyword>
<comment type="similarity">
    <text evidence="8">Belongs to the ZipA family.</text>
</comment>
<comment type="function">
    <text evidence="8">Essential cell division protein that stabilizes the FtsZ protofilaments by cross-linking them and that serves as a cytoplasmic membrane anchor for the Z ring. Also required for the recruitment to the septal ring of downstream cell division proteins.</text>
</comment>
<evidence type="ECO:0000256" key="9">
    <source>
        <dbReference type="RuleBase" id="RU003613"/>
    </source>
</evidence>
<feature type="transmembrane region" description="Helical" evidence="10">
    <location>
        <begin position="6"/>
        <end position="29"/>
    </location>
</feature>
<dbReference type="InterPro" id="IPR036765">
    <property type="entry name" value="ZipA_FtsZ-bd_C_sf"/>
</dbReference>
<comment type="caution">
    <text evidence="12">The sequence shown here is derived from an EMBL/GenBank/DDBJ whole genome shotgun (WGS) entry which is preliminary data.</text>
</comment>
<dbReference type="SMART" id="SM00771">
    <property type="entry name" value="ZipA_C"/>
    <property type="match status" value="1"/>
</dbReference>
<organism evidence="12 13">
    <name type="scientific">Succinatimonas hippei (strain DSM 22608 / JCM 16073 / KCTC 15190 / YIT 12066)</name>
    <dbReference type="NCBI Taxonomy" id="762983"/>
    <lineage>
        <taxon>Bacteria</taxon>
        <taxon>Pseudomonadati</taxon>
        <taxon>Pseudomonadota</taxon>
        <taxon>Gammaproteobacteria</taxon>
        <taxon>Aeromonadales</taxon>
        <taxon>Succinivibrionaceae</taxon>
        <taxon>Succinatimonas</taxon>
    </lineage>
</organism>
<dbReference type="eggNOG" id="COG3115">
    <property type="taxonomic scope" value="Bacteria"/>
</dbReference>
<dbReference type="InterPro" id="IPR011919">
    <property type="entry name" value="Cell_div_ZipA"/>
</dbReference>
<evidence type="ECO:0000256" key="5">
    <source>
        <dbReference type="ARBA" id="ARBA00022989"/>
    </source>
</evidence>
<dbReference type="STRING" id="762983.HMPREF9444_00963"/>
<dbReference type="GO" id="GO:0000917">
    <property type="term" value="P:division septum assembly"/>
    <property type="evidence" value="ECO:0007669"/>
    <property type="project" value="TreeGrafter"/>
</dbReference>
<evidence type="ECO:0000256" key="2">
    <source>
        <dbReference type="ARBA" id="ARBA00022519"/>
    </source>
</evidence>
<dbReference type="PANTHER" id="PTHR38685:SF1">
    <property type="entry name" value="CELL DIVISION PROTEIN ZIPA"/>
    <property type="match status" value="1"/>
</dbReference>
<dbReference type="InterPro" id="IPR007449">
    <property type="entry name" value="ZipA_FtsZ-bd_C"/>
</dbReference>
<keyword evidence="6 9" id="KW-0472">Membrane</keyword>
<dbReference type="AlphaFoldDB" id="E8LJS9"/>
<evidence type="ECO:0000313" key="12">
    <source>
        <dbReference type="EMBL" id="EFY07253.1"/>
    </source>
</evidence>
<name>E8LJS9_SUCHY</name>
<dbReference type="PANTHER" id="PTHR38685">
    <property type="entry name" value="CELL DIVISION PROTEIN ZIPA"/>
    <property type="match status" value="1"/>
</dbReference>